<feature type="region of interest" description="Disordered" evidence="1">
    <location>
        <begin position="23"/>
        <end position="57"/>
    </location>
</feature>
<comment type="caution">
    <text evidence="2">The sequence shown here is derived from an EMBL/GenBank/DDBJ whole genome shotgun (WGS) entry which is preliminary data.</text>
</comment>
<sequence>MDESLIAENQGGYQHQSIACEDIVGSFPSEGSSSDEESTSSEIELPGPPPESVLEEIERESDWKRLLDSGKRRCSKVLFKQSHSV</sequence>
<name>A0A391P621_9EUKA</name>
<gene>
    <name evidence="2" type="ORF">KIPB_010641</name>
</gene>
<evidence type="ECO:0000313" key="3">
    <source>
        <dbReference type="Proteomes" id="UP000265618"/>
    </source>
</evidence>
<proteinExistence type="predicted"/>
<organism evidence="2 3">
    <name type="scientific">Kipferlia bialata</name>
    <dbReference type="NCBI Taxonomy" id="797122"/>
    <lineage>
        <taxon>Eukaryota</taxon>
        <taxon>Metamonada</taxon>
        <taxon>Carpediemonas-like organisms</taxon>
        <taxon>Kipferlia</taxon>
    </lineage>
</organism>
<evidence type="ECO:0000313" key="2">
    <source>
        <dbReference type="EMBL" id="GCA63562.1"/>
    </source>
</evidence>
<dbReference type="Proteomes" id="UP000265618">
    <property type="component" value="Unassembled WGS sequence"/>
</dbReference>
<keyword evidence="3" id="KW-1185">Reference proteome</keyword>
<reference evidence="2 3" key="1">
    <citation type="journal article" date="2018" name="PLoS ONE">
        <title>The draft genome of Kipferlia bialata reveals reductive genome evolution in fornicate parasites.</title>
        <authorList>
            <person name="Tanifuji G."/>
            <person name="Takabayashi S."/>
            <person name="Kume K."/>
            <person name="Takagi M."/>
            <person name="Nakayama T."/>
            <person name="Kamikawa R."/>
            <person name="Inagaki Y."/>
            <person name="Hashimoto T."/>
        </authorList>
    </citation>
    <scope>NUCLEOTIDE SEQUENCE [LARGE SCALE GENOMIC DNA]</scope>
    <source>
        <strain evidence="2">NY0173</strain>
    </source>
</reference>
<protein>
    <submittedName>
        <fullName evidence="2">Uncharacterized protein</fullName>
    </submittedName>
</protein>
<evidence type="ECO:0000256" key="1">
    <source>
        <dbReference type="SAM" id="MobiDB-lite"/>
    </source>
</evidence>
<dbReference type="AlphaFoldDB" id="A0A391P621"/>
<dbReference type="EMBL" id="BDIP01004037">
    <property type="protein sequence ID" value="GCA63562.1"/>
    <property type="molecule type" value="Genomic_DNA"/>
</dbReference>
<accession>A0A391P621</accession>